<dbReference type="GO" id="GO:0043386">
    <property type="term" value="P:mycotoxin biosynthetic process"/>
    <property type="evidence" value="ECO:0007669"/>
    <property type="project" value="InterPro"/>
</dbReference>
<evidence type="ECO:0000313" key="10">
    <source>
        <dbReference type="EMBL" id="KAK4222472.1"/>
    </source>
</evidence>
<evidence type="ECO:0000256" key="7">
    <source>
        <dbReference type="ARBA" id="ARBA00023180"/>
    </source>
</evidence>
<comment type="similarity">
    <text evidence="8">Belongs to the ustYa family.</text>
</comment>
<keyword evidence="7" id="KW-0325">Glycoprotein</keyword>
<evidence type="ECO:0000256" key="8">
    <source>
        <dbReference type="ARBA" id="ARBA00035112"/>
    </source>
</evidence>
<evidence type="ECO:0000256" key="2">
    <source>
        <dbReference type="ARBA" id="ARBA00004685"/>
    </source>
</evidence>
<dbReference type="Pfam" id="PF11807">
    <property type="entry name" value="UstYa"/>
    <property type="match status" value="1"/>
</dbReference>
<dbReference type="InterPro" id="IPR021765">
    <property type="entry name" value="UstYa-like"/>
</dbReference>
<dbReference type="PANTHER" id="PTHR33365:SF4">
    <property type="entry name" value="CYCLOCHLOROTINE BIOSYNTHESIS PROTEIN O"/>
    <property type="match status" value="1"/>
</dbReference>
<keyword evidence="4 9" id="KW-1133">Transmembrane helix</keyword>
<gene>
    <name evidence="10" type="ORF">QBC38DRAFT_427227</name>
</gene>
<dbReference type="AlphaFoldDB" id="A0AAN7BG66"/>
<reference evidence="10" key="1">
    <citation type="journal article" date="2023" name="Mol. Phylogenet. Evol.">
        <title>Genome-scale phylogeny and comparative genomics of the fungal order Sordariales.</title>
        <authorList>
            <person name="Hensen N."/>
            <person name="Bonometti L."/>
            <person name="Westerberg I."/>
            <person name="Brannstrom I.O."/>
            <person name="Guillou S."/>
            <person name="Cros-Aarteil S."/>
            <person name="Calhoun S."/>
            <person name="Haridas S."/>
            <person name="Kuo A."/>
            <person name="Mondo S."/>
            <person name="Pangilinan J."/>
            <person name="Riley R."/>
            <person name="LaButti K."/>
            <person name="Andreopoulos B."/>
            <person name="Lipzen A."/>
            <person name="Chen C."/>
            <person name="Yan M."/>
            <person name="Daum C."/>
            <person name="Ng V."/>
            <person name="Clum A."/>
            <person name="Steindorff A."/>
            <person name="Ohm R.A."/>
            <person name="Martin F."/>
            <person name="Silar P."/>
            <person name="Natvig D.O."/>
            <person name="Lalanne C."/>
            <person name="Gautier V."/>
            <person name="Ament-Velasquez S.L."/>
            <person name="Kruys A."/>
            <person name="Hutchinson M.I."/>
            <person name="Powell A.J."/>
            <person name="Barry K."/>
            <person name="Miller A.N."/>
            <person name="Grigoriev I.V."/>
            <person name="Debuchy R."/>
            <person name="Gladieux P."/>
            <person name="Hiltunen Thoren M."/>
            <person name="Johannesson H."/>
        </authorList>
    </citation>
    <scope>NUCLEOTIDE SEQUENCE</scope>
    <source>
        <strain evidence="10">CBS 990.96</strain>
    </source>
</reference>
<comment type="subcellular location">
    <subcellularLocation>
        <location evidence="1">Membrane</location>
        <topology evidence="1">Single-pass membrane protein</topology>
    </subcellularLocation>
</comment>
<dbReference type="GO" id="GO:0016020">
    <property type="term" value="C:membrane"/>
    <property type="evidence" value="ECO:0007669"/>
    <property type="project" value="UniProtKB-SubCell"/>
</dbReference>
<protein>
    <submittedName>
        <fullName evidence="10">Uncharacterized protein</fullName>
    </submittedName>
</protein>
<evidence type="ECO:0000256" key="9">
    <source>
        <dbReference type="SAM" id="Phobius"/>
    </source>
</evidence>
<evidence type="ECO:0000313" key="11">
    <source>
        <dbReference type="Proteomes" id="UP001301958"/>
    </source>
</evidence>
<keyword evidence="3 9" id="KW-0812">Transmembrane</keyword>
<dbReference type="Proteomes" id="UP001301958">
    <property type="component" value="Unassembled WGS sequence"/>
</dbReference>
<sequence length="239" mass="26808">MASFTLPHWLRHTRIILPSFALIVFLLIFYFSAHSGHLEKISSLACSFYPSSASDQSFLGTELLQFAAPHKNGSIDHHTLLAEAHNIPHGGFLRVREPDGREVAPYGISMYHQLHCVEMLRSYITGVPHGNHQHHGRHEHHDEKPQVMDKLDEPHMIHCLDYLAQAIVCAADDTIEPFRLKKVGNNTFVSIVDGSDTLHHCRNSKAIFDIVKSAGANPIHLKQRLGEGETVTSLHELNS</sequence>
<organism evidence="10 11">
    <name type="scientific">Podospora fimiseda</name>
    <dbReference type="NCBI Taxonomy" id="252190"/>
    <lineage>
        <taxon>Eukaryota</taxon>
        <taxon>Fungi</taxon>
        <taxon>Dikarya</taxon>
        <taxon>Ascomycota</taxon>
        <taxon>Pezizomycotina</taxon>
        <taxon>Sordariomycetes</taxon>
        <taxon>Sordariomycetidae</taxon>
        <taxon>Sordariales</taxon>
        <taxon>Podosporaceae</taxon>
        <taxon>Podospora</taxon>
    </lineage>
</organism>
<reference evidence="10" key="2">
    <citation type="submission" date="2023-05" db="EMBL/GenBank/DDBJ databases">
        <authorList>
            <consortium name="Lawrence Berkeley National Laboratory"/>
            <person name="Steindorff A."/>
            <person name="Hensen N."/>
            <person name="Bonometti L."/>
            <person name="Westerberg I."/>
            <person name="Brannstrom I.O."/>
            <person name="Guillou S."/>
            <person name="Cros-Aarteil S."/>
            <person name="Calhoun S."/>
            <person name="Haridas S."/>
            <person name="Kuo A."/>
            <person name="Mondo S."/>
            <person name="Pangilinan J."/>
            <person name="Riley R."/>
            <person name="Labutti K."/>
            <person name="Andreopoulos B."/>
            <person name="Lipzen A."/>
            <person name="Chen C."/>
            <person name="Yanf M."/>
            <person name="Daum C."/>
            <person name="Ng V."/>
            <person name="Clum A."/>
            <person name="Ohm R."/>
            <person name="Martin F."/>
            <person name="Silar P."/>
            <person name="Natvig D."/>
            <person name="Lalanne C."/>
            <person name="Gautier V."/>
            <person name="Ament-Velasquez S.L."/>
            <person name="Kruys A."/>
            <person name="Hutchinson M.I."/>
            <person name="Powell A.J."/>
            <person name="Barry K."/>
            <person name="Miller A.N."/>
            <person name="Grigoriev I.V."/>
            <person name="Debuchy R."/>
            <person name="Gladieux P."/>
            <person name="Thoren M.H."/>
            <person name="Johannesson H."/>
        </authorList>
    </citation>
    <scope>NUCLEOTIDE SEQUENCE</scope>
    <source>
        <strain evidence="10">CBS 990.96</strain>
    </source>
</reference>
<keyword evidence="5" id="KW-0843">Virulence</keyword>
<evidence type="ECO:0000256" key="4">
    <source>
        <dbReference type="ARBA" id="ARBA00022989"/>
    </source>
</evidence>
<evidence type="ECO:0000256" key="5">
    <source>
        <dbReference type="ARBA" id="ARBA00023026"/>
    </source>
</evidence>
<evidence type="ECO:0000256" key="6">
    <source>
        <dbReference type="ARBA" id="ARBA00023136"/>
    </source>
</evidence>
<dbReference type="EMBL" id="MU865470">
    <property type="protein sequence ID" value="KAK4222472.1"/>
    <property type="molecule type" value="Genomic_DNA"/>
</dbReference>
<feature type="transmembrane region" description="Helical" evidence="9">
    <location>
        <begin position="15"/>
        <end position="33"/>
    </location>
</feature>
<proteinExistence type="inferred from homology"/>
<keyword evidence="6 9" id="KW-0472">Membrane</keyword>
<evidence type="ECO:0000256" key="1">
    <source>
        <dbReference type="ARBA" id="ARBA00004167"/>
    </source>
</evidence>
<name>A0AAN7BG66_9PEZI</name>
<comment type="pathway">
    <text evidence="2">Mycotoxin biosynthesis.</text>
</comment>
<keyword evidence="11" id="KW-1185">Reference proteome</keyword>
<dbReference type="PANTHER" id="PTHR33365">
    <property type="entry name" value="YALI0B05434P"/>
    <property type="match status" value="1"/>
</dbReference>
<evidence type="ECO:0000256" key="3">
    <source>
        <dbReference type="ARBA" id="ARBA00022692"/>
    </source>
</evidence>
<comment type="caution">
    <text evidence="10">The sequence shown here is derived from an EMBL/GenBank/DDBJ whole genome shotgun (WGS) entry which is preliminary data.</text>
</comment>
<accession>A0AAN7BG66</accession>